<dbReference type="EMBL" id="FLQP01000016">
    <property type="protein sequence ID" value="SBS62705.1"/>
    <property type="molecule type" value="Genomic_DNA"/>
</dbReference>
<dbReference type="AlphaFoldDB" id="A0A1C3IMQ0"/>
<sequence length="39" mass="4482">MGLKMRVDRVLLDELYILKSFRCKKAADFSAAFFNVVEG</sequence>
<proteinExistence type="predicted"/>
<protein>
    <submittedName>
        <fullName evidence="1">Uncharacterized protein</fullName>
    </submittedName>
</protein>
<accession>A0A1C3IMQ0</accession>
<evidence type="ECO:0000313" key="1">
    <source>
        <dbReference type="EMBL" id="SBS62705.1"/>
    </source>
</evidence>
<reference evidence="2" key="1">
    <citation type="submission" date="2016-06" db="EMBL/GenBank/DDBJ databases">
        <authorList>
            <person name="Rodrigo-Torres Lidia"/>
            <person name="Arahal R.David."/>
        </authorList>
    </citation>
    <scope>NUCLEOTIDE SEQUENCE [LARGE SCALE GENOMIC DNA]</scope>
    <source>
        <strain evidence="2">CECT 7223</strain>
    </source>
</reference>
<name>A0A1C3IMQ0_9VIBR</name>
<dbReference type="Proteomes" id="UP000092876">
    <property type="component" value="Unassembled WGS sequence"/>
</dbReference>
<evidence type="ECO:0000313" key="2">
    <source>
        <dbReference type="Proteomes" id="UP000092876"/>
    </source>
</evidence>
<organism evidence="1 2">
    <name type="scientific">Vibrio atlanticus</name>
    <dbReference type="NCBI Taxonomy" id="693153"/>
    <lineage>
        <taxon>Bacteria</taxon>
        <taxon>Pseudomonadati</taxon>
        <taxon>Pseudomonadota</taxon>
        <taxon>Gammaproteobacteria</taxon>
        <taxon>Vibrionales</taxon>
        <taxon>Vibrionaceae</taxon>
        <taxon>Vibrio</taxon>
    </lineage>
</organism>
<gene>
    <name evidence="1" type="ORF">VAT7223_01307</name>
</gene>